<comment type="similarity">
    <text evidence="1">Belongs to the transferase hexapeptide repeat family.</text>
</comment>
<evidence type="ECO:0000313" key="4">
    <source>
        <dbReference type="Proteomes" id="UP001184230"/>
    </source>
</evidence>
<dbReference type="InterPro" id="IPR051159">
    <property type="entry name" value="Hexapeptide_acetyltransf"/>
</dbReference>
<dbReference type="EC" id="2.3.1.-" evidence="3"/>
<proteinExistence type="inferred from homology"/>
<keyword evidence="3" id="KW-0012">Acyltransferase</keyword>
<evidence type="ECO:0000256" key="2">
    <source>
        <dbReference type="ARBA" id="ARBA00022679"/>
    </source>
</evidence>
<dbReference type="PANTHER" id="PTHR23416:SF23">
    <property type="entry name" value="ACETYLTRANSFERASE C18B11.09C-RELATED"/>
    <property type="match status" value="1"/>
</dbReference>
<dbReference type="Proteomes" id="UP001184230">
    <property type="component" value="Unassembled WGS sequence"/>
</dbReference>
<comment type="caution">
    <text evidence="3">The sequence shown here is derived from an EMBL/GenBank/DDBJ whole genome shotgun (WGS) entry which is preliminary data.</text>
</comment>
<dbReference type="EMBL" id="JAVDRF010000002">
    <property type="protein sequence ID" value="MDR6535625.1"/>
    <property type="molecule type" value="Genomic_DNA"/>
</dbReference>
<keyword evidence="2 3" id="KW-0808">Transferase</keyword>
<dbReference type="PANTHER" id="PTHR23416">
    <property type="entry name" value="SIALIC ACID SYNTHASE-RELATED"/>
    <property type="match status" value="1"/>
</dbReference>
<protein>
    <submittedName>
        <fullName evidence="3">Colanic acid biosynthesis acetyltransferase WcaF</fullName>
        <ecNumber evidence="3">2.3.1.-</ecNumber>
    </submittedName>
</protein>
<keyword evidence="4" id="KW-1185">Reference proteome</keyword>
<evidence type="ECO:0000256" key="1">
    <source>
        <dbReference type="ARBA" id="ARBA00007274"/>
    </source>
</evidence>
<evidence type="ECO:0000313" key="3">
    <source>
        <dbReference type="EMBL" id="MDR6535625.1"/>
    </source>
</evidence>
<name>A0ABU1NB05_9BURK</name>
<reference evidence="3 4" key="1">
    <citation type="submission" date="2023-07" db="EMBL/GenBank/DDBJ databases">
        <title>Sorghum-associated microbial communities from plants grown in Nebraska, USA.</title>
        <authorList>
            <person name="Schachtman D."/>
        </authorList>
    </citation>
    <scope>NUCLEOTIDE SEQUENCE [LARGE SCALE GENOMIC DNA]</scope>
    <source>
        <strain evidence="3 4">DS1781</strain>
    </source>
</reference>
<dbReference type="GO" id="GO:0016746">
    <property type="term" value="F:acyltransferase activity"/>
    <property type="evidence" value="ECO:0007669"/>
    <property type="project" value="UniProtKB-KW"/>
</dbReference>
<organism evidence="3 4">
    <name type="scientific">Variovorax soli</name>
    <dbReference type="NCBI Taxonomy" id="376815"/>
    <lineage>
        <taxon>Bacteria</taxon>
        <taxon>Pseudomonadati</taxon>
        <taxon>Pseudomonadota</taxon>
        <taxon>Betaproteobacteria</taxon>
        <taxon>Burkholderiales</taxon>
        <taxon>Comamonadaceae</taxon>
        <taxon>Variovorax</taxon>
    </lineage>
</organism>
<dbReference type="Gene3D" id="2.160.10.10">
    <property type="entry name" value="Hexapeptide repeat proteins"/>
    <property type="match status" value="1"/>
</dbReference>
<dbReference type="CDD" id="cd05825">
    <property type="entry name" value="LbH_wcaF_like"/>
    <property type="match status" value="1"/>
</dbReference>
<dbReference type="RefSeq" id="WP_309899871.1">
    <property type="nucleotide sequence ID" value="NZ_JAVDRF010000002.1"/>
</dbReference>
<dbReference type="SUPFAM" id="SSF51161">
    <property type="entry name" value="Trimeric LpxA-like enzymes"/>
    <property type="match status" value="1"/>
</dbReference>
<gene>
    <name evidence="3" type="ORF">J2739_001385</name>
</gene>
<accession>A0ABU1NB05</accession>
<dbReference type="InterPro" id="IPR011004">
    <property type="entry name" value="Trimer_LpxA-like_sf"/>
</dbReference>
<sequence>MAAQPLDAEQTNPLQGGPSFSLRNRLLRAAWNVSWALLASWTPPQMRFWRRFLLKLFGAQLGEACDVRGSARVWYPPHLHLADRALLAERVNCYNMAPITLGRAALVSQGAHLCAGTHDIASATFQLKASPITIGAGAWIAAEAFVGPGVEVGEGAVLGARGVAFRSLEAWTVYGGNPAKAIKPRVLRAAER</sequence>